<dbReference type="RefSeq" id="XP_026728006.1">
    <property type="nucleotide sequence ID" value="XM_026872205.1"/>
</dbReference>
<reference evidence="4" key="1">
    <citation type="submission" date="2025-08" db="UniProtKB">
        <authorList>
            <consortium name="RefSeq"/>
        </authorList>
    </citation>
    <scope>IDENTIFICATION</scope>
</reference>
<proteinExistence type="predicted"/>
<accession>A0A7E5VII5</accession>
<protein>
    <submittedName>
        <fullName evidence="4">Uncharacterized protein LOC113494068</fullName>
    </submittedName>
</protein>
<evidence type="ECO:0000313" key="3">
    <source>
        <dbReference type="Proteomes" id="UP000322000"/>
    </source>
</evidence>
<dbReference type="InParanoid" id="A0A7E5VII5"/>
<dbReference type="AlphaFoldDB" id="A0A7E5VII5"/>
<feature type="chain" id="PRO_5029008961" evidence="2">
    <location>
        <begin position="24"/>
        <end position="144"/>
    </location>
</feature>
<name>A0A7E5VII5_TRINI</name>
<feature type="compositionally biased region" description="Low complexity" evidence="1">
    <location>
        <begin position="45"/>
        <end position="57"/>
    </location>
</feature>
<keyword evidence="3" id="KW-1185">Reference proteome</keyword>
<dbReference type="Proteomes" id="UP000322000">
    <property type="component" value="Chromosome 5"/>
</dbReference>
<sequence length="144" mass="16343">MELFKSQLYIFAILLIFAYFVNAPDVPPESSDTSETSDPPDPTDPSDSTTGSTGTTSAKKVTKPTGSYTIIFKKLIRYKNNIEDFYKNTVQSRIDDVIPKIRTFIHDVTADLKRFHFRRPQATSAPRIRQTYDMPTQLPDESTS</sequence>
<feature type="compositionally biased region" description="Low complexity" evidence="1">
    <location>
        <begin position="28"/>
        <end position="37"/>
    </location>
</feature>
<evidence type="ECO:0000256" key="2">
    <source>
        <dbReference type="SAM" id="SignalP"/>
    </source>
</evidence>
<evidence type="ECO:0000313" key="4">
    <source>
        <dbReference type="RefSeq" id="XP_026728006.1"/>
    </source>
</evidence>
<evidence type="ECO:0000256" key="1">
    <source>
        <dbReference type="SAM" id="MobiDB-lite"/>
    </source>
</evidence>
<feature type="region of interest" description="Disordered" evidence="1">
    <location>
        <begin position="28"/>
        <end position="62"/>
    </location>
</feature>
<feature type="signal peptide" evidence="2">
    <location>
        <begin position="1"/>
        <end position="23"/>
    </location>
</feature>
<keyword evidence="2" id="KW-0732">Signal</keyword>
<gene>
    <name evidence="4" type="primary">LOC113494068</name>
</gene>
<dbReference type="GeneID" id="113494068"/>
<dbReference type="KEGG" id="tnl:113494068"/>
<organism evidence="3 4">
    <name type="scientific">Trichoplusia ni</name>
    <name type="common">Cabbage looper</name>
    <dbReference type="NCBI Taxonomy" id="7111"/>
    <lineage>
        <taxon>Eukaryota</taxon>
        <taxon>Metazoa</taxon>
        <taxon>Ecdysozoa</taxon>
        <taxon>Arthropoda</taxon>
        <taxon>Hexapoda</taxon>
        <taxon>Insecta</taxon>
        <taxon>Pterygota</taxon>
        <taxon>Neoptera</taxon>
        <taxon>Endopterygota</taxon>
        <taxon>Lepidoptera</taxon>
        <taxon>Glossata</taxon>
        <taxon>Ditrysia</taxon>
        <taxon>Noctuoidea</taxon>
        <taxon>Noctuidae</taxon>
        <taxon>Plusiinae</taxon>
        <taxon>Trichoplusia</taxon>
    </lineage>
</organism>